<evidence type="ECO:0000313" key="4">
    <source>
        <dbReference type="Proteomes" id="UP000299211"/>
    </source>
</evidence>
<organism evidence="3 4">
    <name type="scientific">Streptomyces avermitilis</name>
    <dbReference type="NCBI Taxonomy" id="33903"/>
    <lineage>
        <taxon>Bacteria</taxon>
        <taxon>Bacillati</taxon>
        <taxon>Actinomycetota</taxon>
        <taxon>Actinomycetes</taxon>
        <taxon>Kitasatosporales</taxon>
        <taxon>Streptomycetaceae</taxon>
        <taxon>Streptomyces</taxon>
    </lineage>
</organism>
<gene>
    <name evidence="2" type="ORF">SAV14893_077260</name>
    <name evidence="3" type="ORF">SAV31267_007900</name>
</gene>
<evidence type="ECO:0000256" key="1">
    <source>
        <dbReference type="SAM" id="MobiDB-lite"/>
    </source>
</evidence>
<dbReference type="Proteomes" id="UP000302139">
    <property type="component" value="Unassembled WGS sequence"/>
</dbReference>
<evidence type="ECO:0000313" key="5">
    <source>
        <dbReference type="Proteomes" id="UP000302139"/>
    </source>
</evidence>
<evidence type="ECO:0000313" key="2">
    <source>
        <dbReference type="EMBL" id="GDY68333.1"/>
    </source>
</evidence>
<comment type="caution">
    <text evidence="3">The sequence shown here is derived from an EMBL/GenBank/DDBJ whole genome shotgun (WGS) entry which is preliminary data.</text>
</comment>
<protein>
    <submittedName>
        <fullName evidence="3">Uncharacterized protein</fullName>
    </submittedName>
</protein>
<proteinExistence type="predicted"/>
<reference evidence="2 5" key="2">
    <citation type="submission" date="2019-04" db="EMBL/GenBank/DDBJ databases">
        <title>Draft genome sequences of Streptomyces avermitilis NBRC 14893.</title>
        <authorList>
            <person name="Komaki H."/>
            <person name="Tamura T."/>
            <person name="Hosoyama A."/>
        </authorList>
    </citation>
    <scope>NUCLEOTIDE SEQUENCE [LARGE SCALE GENOMIC DNA]</scope>
    <source>
        <strain evidence="2 5">NBRC 14893</strain>
    </source>
</reference>
<dbReference type="EMBL" id="BJHX01000001">
    <property type="protein sequence ID" value="GDY68333.1"/>
    <property type="molecule type" value="Genomic_DNA"/>
</dbReference>
<feature type="region of interest" description="Disordered" evidence="1">
    <location>
        <begin position="82"/>
        <end position="101"/>
    </location>
</feature>
<dbReference type="EMBL" id="BJHY01000001">
    <property type="protein sequence ID" value="GDY71305.1"/>
    <property type="molecule type" value="Genomic_DNA"/>
</dbReference>
<dbReference type="Proteomes" id="UP000299211">
    <property type="component" value="Unassembled WGS sequence"/>
</dbReference>
<evidence type="ECO:0000313" key="3">
    <source>
        <dbReference type="EMBL" id="GDY71305.1"/>
    </source>
</evidence>
<dbReference type="AlphaFoldDB" id="A0A4D4MHY1"/>
<name>A0A4D4MHY1_STRAX</name>
<sequence length="101" mass="11076">MAKLRAPVALRRLGTFLSHLGSVAEVTLARASAILDDGNLALSYRLYEVQRGLVGCFSGALGRWRGYRYRVPVGLTKGRSMECRGTQRGRQEAAKQPLIKG</sequence>
<accession>A0A4D4MHY1</accession>
<reference evidence="3 4" key="1">
    <citation type="submission" date="2019-04" db="EMBL/GenBank/DDBJ databases">
        <title>Draft genome sequences of Streptomyces avermitilis ATCC 31267.</title>
        <authorList>
            <person name="Komaki H."/>
            <person name="Tamura T."/>
            <person name="Hosoyama A."/>
        </authorList>
    </citation>
    <scope>NUCLEOTIDE SEQUENCE [LARGE SCALE GENOMIC DNA]</scope>
    <source>
        <strain evidence="3 4">ATCC 31267</strain>
    </source>
</reference>